<dbReference type="InterPro" id="IPR026636">
    <property type="entry name" value="MPHOSPH9"/>
</dbReference>
<feature type="compositionally biased region" description="Low complexity" evidence="2">
    <location>
        <begin position="24"/>
        <end position="42"/>
    </location>
</feature>
<evidence type="ECO:0000313" key="3">
    <source>
        <dbReference type="Proteomes" id="UP000095280"/>
    </source>
</evidence>
<feature type="compositionally biased region" description="Acidic residues" evidence="2">
    <location>
        <begin position="64"/>
        <end position="73"/>
    </location>
</feature>
<feature type="region of interest" description="Disordered" evidence="2">
    <location>
        <begin position="284"/>
        <end position="350"/>
    </location>
</feature>
<feature type="region of interest" description="Disordered" evidence="2">
    <location>
        <begin position="600"/>
        <end position="639"/>
    </location>
</feature>
<keyword evidence="3" id="KW-1185">Reference proteome</keyword>
<accession>A0A1I8IM47</accession>
<dbReference type="PANTHER" id="PTHR14926:SF1">
    <property type="entry name" value="M-PHASE PHOSPHOPROTEIN 9"/>
    <property type="match status" value="1"/>
</dbReference>
<dbReference type="GO" id="GO:0005814">
    <property type="term" value="C:centriole"/>
    <property type="evidence" value="ECO:0007669"/>
    <property type="project" value="TreeGrafter"/>
</dbReference>
<feature type="region of interest" description="Disordered" evidence="2">
    <location>
        <begin position="470"/>
        <end position="500"/>
    </location>
</feature>
<protein>
    <submittedName>
        <fullName evidence="4">Centrosomal protein of 162 kDa</fullName>
    </submittedName>
</protein>
<feature type="compositionally biased region" description="Low complexity" evidence="2">
    <location>
        <begin position="132"/>
        <end position="145"/>
    </location>
</feature>
<sequence>FQQDPIMEDEAANSNSDLVDAETEVAAPSSEEAAAPDEAANEGQTGQVPPPMPVVEAPSPIASDVEDDAEDHLEESQPPPQNGADAAQQADEDAEENQGVGDEEPHQAEQEDDHGNEDGDQEDDEDENGAALLQQLSESLRQQTDSSDRDQRDSRSHSRDEADRQLDNHRRELDQLQSNLRRELAEEKRQLDQRLARRQQGLPAGDSAAGEDRPSRLTLDNPIHMALNLRPDNSVRSYLPAEMLSSRQGAASTSAVGQHRVLPSTLTSEELRLLDDVRQRLSRASIEEQQQQQPPLPPPQPRPRQQQRQPPYRHRVADPAPFAQAAPDSDGDEEGIDPLVRSTHERLAGVSDRIRRYQQETSDYFNQSVLLGCSPTERGEAAAANGGHYAVDQHSFDDLAEHGDFKSRVGRGANRRYNGHSSASPVSAAVASAASPPSVRGGSEPPPLSLLHQLSPADAVDNFDAEVAAVSRRRRNHPSASSRLGAGERQDGANAAASAAAFDEERRHLLRELREARAEASRAAELRHQLEAAHAALKEAAEGVASVRREHATALARERAESERLRARLTEARAETDKLRRRLAAAESERMFLRNRERGVGSHSLSGDWSEEQAPEQSRFSAGLDSVLGSDGRRSPTEALRQSLADLERRQLIDSLPQARDSMGGGGGGGGGAPAWDRDAQLAEIRTLEQRYDQLQLEKRRVETALNHVPSVGSAKYGRQSREDKERLEKRLDSIDRELGSLRITLRQYHVIRSTC</sequence>
<dbReference type="WBParaSite" id="maker-uti_cns_0013932-snap-gene-0.4-mRNA-1">
    <property type="protein sequence ID" value="maker-uti_cns_0013932-snap-gene-0.4-mRNA-1"/>
    <property type="gene ID" value="maker-uti_cns_0013932-snap-gene-0.4"/>
</dbReference>
<dbReference type="AlphaFoldDB" id="A0A1I8IM47"/>
<feature type="region of interest" description="Disordered" evidence="2">
    <location>
        <begin position="410"/>
        <end position="455"/>
    </location>
</feature>
<proteinExistence type="predicted"/>
<feature type="compositionally biased region" description="Acidic residues" evidence="2">
    <location>
        <begin position="110"/>
        <end position="128"/>
    </location>
</feature>
<keyword evidence="1" id="KW-0175">Coiled coil</keyword>
<evidence type="ECO:0000313" key="4">
    <source>
        <dbReference type="WBParaSite" id="maker-uti_cns_0013932-snap-gene-0.4-mRNA-1"/>
    </source>
</evidence>
<evidence type="ECO:0000256" key="1">
    <source>
        <dbReference type="SAM" id="Coils"/>
    </source>
</evidence>
<feature type="compositionally biased region" description="Low complexity" evidence="2">
    <location>
        <begin position="318"/>
        <end position="328"/>
    </location>
</feature>
<dbReference type="Proteomes" id="UP000095280">
    <property type="component" value="Unplaced"/>
</dbReference>
<evidence type="ECO:0000256" key="2">
    <source>
        <dbReference type="SAM" id="MobiDB-lite"/>
    </source>
</evidence>
<organism evidence="3 4">
    <name type="scientific">Macrostomum lignano</name>
    <dbReference type="NCBI Taxonomy" id="282301"/>
    <lineage>
        <taxon>Eukaryota</taxon>
        <taxon>Metazoa</taxon>
        <taxon>Spiralia</taxon>
        <taxon>Lophotrochozoa</taxon>
        <taxon>Platyhelminthes</taxon>
        <taxon>Rhabditophora</taxon>
        <taxon>Macrostomorpha</taxon>
        <taxon>Macrostomida</taxon>
        <taxon>Macrostomidae</taxon>
        <taxon>Macrostomum</taxon>
    </lineage>
</organism>
<feature type="coiled-coil region" evidence="1">
    <location>
        <begin position="678"/>
        <end position="745"/>
    </location>
</feature>
<feature type="region of interest" description="Disordered" evidence="2">
    <location>
        <begin position="1"/>
        <end position="224"/>
    </location>
</feature>
<feature type="compositionally biased region" description="Acidic residues" evidence="2">
    <location>
        <begin position="1"/>
        <end position="11"/>
    </location>
</feature>
<reference evidence="4" key="1">
    <citation type="submission" date="2016-11" db="UniProtKB">
        <authorList>
            <consortium name="WormBaseParasite"/>
        </authorList>
    </citation>
    <scope>IDENTIFICATION</scope>
</reference>
<feature type="compositionally biased region" description="Low complexity" evidence="2">
    <location>
        <begin position="421"/>
        <end position="439"/>
    </location>
</feature>
<feature type="compositionally biased region" description="Basic and acidic residues" evidence="2">
    <location>
        <begin position="146"/>
        <end position="195"/>
    </location>
</feature>
<dbReference type="PANTHER" id="PTHR14926">
    <property type="entry name" value="M-PHASE PHOSPHOPROTEIN 9"/>
    <property type="match status" value="1"/>
</dbReference>
<name>A0A1I8IM47_9PLAT</name>